<dbReference type="Gene3D" id="1.10.20.120">
    <property type="match status" value="1"/>
</dbReference>
<dbReference type="AlphaFoldDB" id="A0A0M8N195"/>
<organism evidence="3 4">
    <name type="scientific">Escovopsis weberi</name>
    <dbReference type="NCBI Taxonomy" id="150374"/>
    <lineage>
        <taxon>Eukaryota</taxon>
        <taxon>Fungi</taxon>
        <taxon>Dikarya</taxon>
        <taxon>Ascomycota</taxon>
        <taxon>Pezizomycotina</taxon>
        <taxon>Sordariomycetes</taxon>
        <taxon>Hypocreomycetidae</taxon>
        <taxon>Hypocreales</taxon>
        <taxon>Hypocreaceae</taxon>
        <taxon>Escovopsis</taxon>
    </lineage>
</organism>
<evidence type="ECO:0000256" key="1">
    <source>
        <dbReference type="SAM" id="MobiDB-lite"/>
    </source>
</evidence>
<name>A0A0M8N195_ESCWE</name>
<dbReference type="Pfam" id="PF09468">
    <property type="entry name" value="RNase_H2-Ydr279"/>
    <property type="match status" value="1"/>
</dbReference>
<feature type="domain" description="Ribonuclease H2 subunit B wHTH" evidence="2">
    <location>
        <begin position="15"/>
        <end position="227"/>
    </location>
</feature>
<dbReference type="GO" id="GO:0032299">
    <property type="term" value="C:ribonuclease H2 complex"/>
    <property type="evidence" value="ECO:0007669"/>
    <property type="project" value="InterPro"/>
</dbReference>
<feature type="region of interest" description="Disordered" evidence="1">
    <location>
        <begin position="158"/>
        <end position="179"/>
    </location>
</feature>
<dbReference type="GO" id="GO:0005654">
    <property type="term" value="C:nucleoplasm"/>
    <property type="evidence" value="ECO:0007669"/>
    <property type="project" value="TreeGrafter"/>
</dbReference>
<protein>
    <recommendedName>
        <fullName evidence="2">Ribonuclease H2 subunit B wHTH domain-containing protein</fullName>
    </recommendedName>
</protein>
<reference evidence="3 4" key="1">
    <citation type="submission" date="2015-07" db="EMBL/GenBank/DDBJ databases">
        <title>The genome of the fungus Escovopsis weberi, a specialized disease agent of ant agriculture.</title>
        <authorList>
            <person name="de Man T.J."/>
            <person name="Stajich J.E."/>
            <person name="Kubicek C.P."/>
            <person name="Chenthamara K."/>
            <person name="Atanasova L."/>
            <person name="Druzhinina I.S."/>
            <person name="Birnbaum S."/>
            <person name="Barribeau S.M."/>
            <person name="Teiling C."/>
            <person name="Suen G."/>
            <person name="Currie C."/>
            <person name="Gerardo N.M."/>
        </authorList>
    </citation>
    <scope>NUCLEOTIDE SEQUENCE [LARGE SCALE GENOMIC DNA]</scope>
</reference>
<dbReference type="EMBL" id="LGSR01000002">
    <property type="protein sequence ID" value="KOS23048.1"/>
    <property type="molecule type" value="Genomic_DNA"/>
</dbReference>
<feature type="compositionally biased region" description="Basic and acidic residues" evidence="1">
    <location>
        <begin position="280"/>
        <end position="305"/>
    </location>
</feature>
<dbReference type="GO" id="GO:0006401">
    <property type="term" value="P:RNA catabolic process"/>
    <property type="evidence" value="ECO:0007669"/>
    <property type="project" value="TreeGrafter"/>
</dbReference>
<comment type="caution">
    <text evidence="3">The sequence shown here is derived from an EMBL/GenBank/DDBJ whole genome shotgun (WGS) entry which is preliminary data.</text>
</comment>
<dbReference type="OrthoDB" id="29098at2759"/>
<evidence type="ECO:0000313" key="3">
    <source>
        <dbReference type="EMBL" id="KOS23048.1"/>
    </source>
</evidence>
<accession>A0A0M8N195</accession>
<dbReference type="InterPro" id="IPR019024">
    <property type="entry name" value="RNase_H2_suB_wHTH"/>
</dbReference>
<sequence>MGSDLFVATSIDPLFLVLPVLFETNTTKGSEERERLFRQSDDLFEKLPQEDSHMSEVLRWPATRSLLEARMEVVCDTIEAGGETMFRLDEKKLLQVLLDKAKRMSRDGLPATLEERFVKRALEAPLALKKSEMADIKIETGDSDSDAVIMKTDSGISQSTLSTTGTNESSVSQLSTAATSISDEASGETLVSAMEASPEVTQLQRLRIAFDFICSTYVNTALASHLKQSLKNTEADAVDFSALDDYLARLETLRSETMATTTTADFSRRRRRDEEEEDERQEKKRKMEEAKKKKASESRALRDLKKVDTSGMKKLSAFFKKK</sequence>
<evidence type="ECO:0000259" key="2">
    <source>
        <dbReference type="Pfam" id="PF09468"/>
    </source>
</evidence>
<feature type="region of interest" description="Disordered" evidence="1">
    <location>
        <begin position="258"/>
        <end position="305"/>
    </location>
</feature>
<proteinExistence type="predicted"/>
<dbReference type="PANTHER" id="PTHR13383">
    <property type="entry name" value="RIBONUCLEASE H2 SUBUNIT B"/>
    <property type="match status" value="1"/>
</dbReference>
<gene>
    <name evidence="3" type="ORF">ESCO_003822</name>
</gene>
<dbReference type="PANTHER" id="PTHR13383:SF11">
    <property type="entry name" value="RIBONUCLEASE H2 SUBUNIT B"/>
    <property type="match status" value="1"/>
</dbReference>
<dbReference type="Proteomes" id="UP000053831">
    <property type="component" value="Unassembled WGS sequence"/>
</dbReference>
<dbReference type="InterPro" id="IPR040456">
    <property type="entry name" value="RNase_H2_suB"/>
</dbReference>
<dbReference type="STRING" id="150374.A0A0M8N195"/>
<evidence type="ECO:0000313" key="4">
    <source>
        <dbReference type="Proteomes" id="UP000053831"/>
    </source>
</evidence>
<keyword evidence="4" id="KW-1185">Reference proteome</keyword>